<reference evidence="2" key="1">
    <citation type="submission" date="2014-09" db="EMBL/GenBank/DDBJ databases">
        <authorList>
            <person name="Magalhaes I.L.F."/>
            <person name="Oliveira U."/>
            <person name="Santos F.R."/>
            <person name="Vidigal T.H.D.A."/>
            <person name="Brescovit A.D."/>
            <person name="Santos A.J."/>
        </authorList>
    </citation>
    <scope>NUCLEOTIDE SEQUENCE</scope>
    <source>
        <tissue evidence="2">Shoot tissue taken approximately 20 cm above the soil surface</tissue>
    </source>
</reference>
<proteinExistence type="predicted"/>
<organism evidence="2">
    <name type="scientific">Arundo donax</name>
    <name type="common">Giant reed</name>
    <name type="synonym">Donax arundinaceus</name>
    <dbReference type="NCBI Taxonomy" id="35708"/>
    <lineage>
        <taxon>Eukaryota</taxon>
        <taxon>Viridiplantae</taxon>
        <taxon>Streptophyta</taxon>
        <taxon>Embryophyta</taxon>
        <taxon>Tracheophyta</taxon>
        <taxon>Spermatophyta</taxon>
        <taxon>Magnoliopsida</taxon>
        <taxon>Liliopsida</taxon>
        <taxon>Poales</taxon>
        <taxon>Poaceae</taxon>
        <taxon>PACMAD clade</taxon>
        <taxon>Arundinoideae</taxon>
        <taxon>Arundineae</taxon>
        <taxon>Arundo</taxon>
    </lineage>
</organism>
<protein>
    <submittedName>
        <fullName evidence="2">Uncharacterized protein</fullName>
    </submittedName>
</protein>
<sequence>MMMLSIYHHHGSTTPSSNVPVVTKADTQQSWLLSGEASHCQGPAMFQEWPSAVSMQFRPVAQLTVYMPD</sequence>
<name>A0A0A8YSF3_ARUDO</name>
<evidence type="ECO:0000256" key="1">
    <source>
        <dbReference type="SAM" id="MobiDB-lite"/>
    </source>
</evidence>
<reference evidence="2" key="2">
    <citation type="journal article" date="2015" name="Data Brief">
        <title>Shoot transcriptome of the giant reed, Arundo donax.</title>
        <authorList>
            <person name="Barrero R.A."/>
            <person name="Guerrero F.D."/>
            <person name="Moolhuijzen P."/>
            <person name="Goolsby J.A."/>
            <person name="Tidwell J."/>
            <person name="Bellgard S.E."/>
            <person name="Bellgard M.I."/>
        </authorList>
    </citation>
    <scope>NUCLEOTIDE SEQUENCE</scope>
    <source>
        <tissue evidence="2">Shoot tissue taken approximately 20 cm above the soil surface</tissue>
    </source>
</reference>
<dbReference type="AlphaFoldDB" id="A0A0A8YSF3"/>
<accession>A0A0A8YSF3</accession>
<evidence type="ECO:0000313" key="2">
    <source>
        <dbReference type="EMBL" id="JAD29904.1"/>
    </source>
</evidence>
<dbReference type="EMBL" id="GBRH01267991">
    <property type="protein sequence ID" value="JAD29904.1"/>
    <property type="molecule type" value="Transcribed_RNA"/>
</dbReference>
<feature type="region of interest" description="Disordered" evidence="1">
    <location>
        <begin position="1"/>
        <end position="20"/>
    </location>
</feature>